<dbReference type="Gene3D" id="1.10.8.430">
    <property type="entry name" value="Helical domain of apoptotic protease-activating factors"/>
    <property type="match status" value="1"/>
</dbReference>
<dbReference type="PRINTS" id="PR00364">
    <property type="entry name" value="DISEASERSIST"/>
</dbReference>
<evidence type="ECO:0000259" key="7">
    <source>
        <dbReference type="Pfam" id="PF23598"/>
    </source>
</evidence>
<dbReference type="Gene3D" id="3.40.50.300">
    <property type="entry name" value="P-loop containing nucleotide triphosphate hydrolases"/>
    <property type="match status" value="1"/>
</dbReference>
<dbReference type="InterPro" id="IPR041118">
    <property type="entry name" value="Rx_N"/>
</dbReference>
<dbReference type="InterPro" id="IPR044974">
    <property type="entry name" value="Disease_R_plants"/>
</dbReference>
<dbReference type="Proteomes" id="UP001168098">
    <property type="component" value="Unassembled WGS sequence"/>
</dbReference>
<dbReference type="AlphaFoldDB" id="A0AA39AGR7"/>
<evidence type="ECO:0000259" key="5">
    <source>
        <dbReference type="Pfam" id="PF18052"/>
    </source>
</evidence>
<dbReference type="CDD" id="cd14798">
    <property type="entry name" value="RX-CC_like"/>
    <property type="match status" value="1"/>
</dbReference>
<evidence type="ECO:0000256" key="1">
    <source>
        <dbReference type="ARBA" id="ARBA00022737"/>
    </source>
</evidence>
<evidence type="ECO:0008006" key="10">
    <source>
        <dbReference type="Google" id="ProtNLM"/>
    </source>
</evidence>
<evidence type="ECO:0000259" key="4">
    <source>
        <dbReference type="Pfam" id="PF00931"/>
    </source>
</evidence>
<evidence type="ECO:0000313" key="8">
    <source>
        <dbReference type="EMBL" id="KAJ9707346.1"/>
    </source>
</evidence>
<dbReference type="Pfam" id="PF23559">
    <property type="entry name" value="WHD_DRP"/>
    <property type="match status" value="1"/>
</dbReference>
<evidence type="ECO:0000256" key="3">
    <source>
        <dbReference type="ARBA" id="ARBA00022821"/>
    </source>
</evidence>
<dbReference type="Pfam" id="PF18052">
    <property type="entry name" value="Rx_N"/>
    <property type="match status" value="1"/>
</dbReference>
<feature type="domain" description="Disease resistance R13L4/SHOC-2-like LRR" evidence="7">
    <location>
        <begin position="547"/>
        <end position="877"/>
    </location>
</feature>
<dbReference type="GO" id="GO:0043531">
    <property type="term" value="F:ADP binding"/>
    <property type="evidence" value="ECO:0007669"/>
    <property type="project" value="InterPro"/>
</dbReference>
<feature type="domain" description="Disease resistance N-terminal" evidence="5">
    <location>
        <begin position="5"/>
        <end position="88"/>
    </location>
</feature>
<dbReference type="Gene3D" id="1.20.5.4130">
    <property type="match status" value="1"/>
</dbReference>
<dbReference type="GO" id="GO:0098542">
    <property type="term" value="P:defense response to other organism"/>
    <property type="evidence" value="ECO:0007669"/>
    <property type="project" value="TreeGrafter"/>
</dbReference>
<comment type="caution">
    <text evidence="8">The sequence shown here is derived from an EMBL/GenBank/DDBJ whole genome shotgun (WGS) entry which is preliminary data.</text>
</comment>
<dbReference type="InterPro" id="IPR002182">
    <property type="entry name" value="NB-ARC"/>
</dbReference>
<evidence type="ECO:0000313" key="9">
    <source>
        <dbReference type="Proteomes" id="UP001168098"/>
    </source>
</evidence>
<dbReference type="InterPro" id="IPR027417">
    <property type="entry name" value="P-loop_NTPase"/>
</dbReference>
<gene>
    <name evidence="8" type="ORF">PVL29_002373</name>
</gene>
<reference evidence="8 9" key="1">
    <citation type="journal article" date="2023" name="BMC Biotechnol.">
        <title>Vitis rotundifolia cv Carlos genome sequencing.</title>
        <authorList>
            <person name="Huff M."/>
            <person name="Hulse-Kemp A."/>
            <person name="Scheffler B."/>
            <person name="Youngblood R."/>
            <person name="Simpson S."/>
            <person name="Babiker E."/>
            <person name="Staton M."/>
        </authorList>
    </citation>
    <scope>NUCLEOTIDE SEQUENCE [LARGE SCALE GENOMIC DNA]</scope>
    <source>
        <tissue evidence="8">Leaf</tissue>
    </source>
</reference>
<keyword evidence="3" id="KW-0611">Plant defense</keyword>
<dbReference type="InterPro" id="IPR036388">
    <property type="entry name" value="WH-like_DNA-bd_sf"/>
</dbReference>
<dbReference type="PANTHER" id="PTHR23155">
    <property type="entry name" value="DISEASE RESISTANCE PROTEIN RP"/>
    <property type="match status" value="1"/>
</dbReference>
<keyword evidence="9" id="KW-1185">Reference proteome</keyword>
<dbReference type="FunFam" id="3.40.50.300:FF:001091">
    <property type="entry name" value="Probable disease resistance protein At1g61300"/>
    <property type="match status" value="1"/>
</dbReference>
<dbReference type="SUPFAM" id="SSF52058">
    <property type="entry name" value="L domain-like"/>
    <property type="match status" value="1"/>
</dbReference>
<dbReference type="FunFam" id="1.10.10.10:FF:000322">
    <property type="entry name" value="Probable disease resistance protein At1g63360"/>
    <property type="match status" value="1"/>
</dbReference>
<name>A0AA39AGR7_VITRO</name>
<feature type="domain" description="NB-ARC" evidence="4">
    <location>
        <begin position="171"/>
        <end position="346"/>
    </location>
</feature>
<dbReference type="Pfam" id="PF23598">
    <property type="entry name" value="LRR_14"/>
    <property type="match status" value="1"/>
</dbReference>
<keyword evidence="1" id="KW-0677">Repeat</keyword>
<dbReference type="EMBL" id="JARBHA010000002">
    <property type="protein sequence ID" value="KAJ9707346.1"/>
    <property type="molecule type" value="Genomic_DNA"/>
</dbReference>
<dbReference type="InterPro" id="IPR055414">
    <property type="entry name" value="LRR_R13L4/SHOC2-like"/>
</dbReference>
<dbReference type="InterPro" id="IPR038005">
    <property type="entry name" value="RX-like_CC"/>
</dbReference>
<dbReference type="InterPro" id="IPR042197">
    <property type="entry name" value="Apaf_helical"/>
</dbReference>
<dbReference type="Gene3D" id="3.80.10.10">
    <property type="entry name" value="Ribonuclease Inhibitor"/>
    <property type="match status" value="1"/>
</dbReference>
<accession>A0AA39AGR7</accession>
<dbReference type="SUPFAM" id="SSF52540">
    <property type="entry name" value="P-loop containing nucleoside triphosphate hydrolases"/>
    <property type="match status" value="1"/>
</dbReference>
<feature type="domain" description="Disease resistance protein winged helix" evidence="6">
    <location>
        <begin position="432"/>
        <end position="503"/>
    </location>
</feature>
<dbReference type="Gene3D" id="1.10.10.10">
    <property type="entry name" value="Winged helix-like DNA-binding domain superfamily/Winged helix DNA-binding domain"/>
    <property type="match status" value="1"/>
</dbReference>
<keyword evidence="2" id="KW-0547">Nucleotide-binding</keyword>
<dbReference type="InterPro" id="IPR032675">
    <property type="entry name" value="LRR_dom_sf"/>
</dbReference>
<dbReference type="Pfam" id="PF00931">
    <property type="entry name" value="NB-ARC"/>
    <property type="match status" value="1"/>
</dbReference>
<dbReference type="PANTHER" id="PTHR23155:SF1205">
    <property type="entry name" value="DISEASE RESISTANCE PROTEIN RPM1"/>
    <property type="match status" value="1"/>
</dbReference>
<dbReference type="InterPro" id="IPR058922">
    <property type="entry name" value="WHD_DRP"/>
</dbReference>
<organism evidence="8 9">
    <name type="scientific">Vitis rotundifolia</name>
    <name type="common">Muscadine grape</name>
    <dbReference type="NCBI Taxonomy" id="103349"/>
    <lineage>
        <taxon>Eukaryota</taxon>
        <taxon>Viridiplantae</taxon>
        <taxon>Streptophyta</taxon>
        <taxon>Embryophyta</taxon>
        <taxon>Tracheophyta</taxon>
        <taxon>Spermatophyta</taxon>
        <taxon>Magnoliopsida</taxon>
        <taxon>eudicotyledons</taxon>
        <taxon>Gunneridae</taxon>
        <taxon>Pentapetalae</taxon>
        <taxon>rosids</taxon>
        <taxon>Vitales</taxon>
        <taxon>Vitaceae</taxon>
        <taxon>Viteae</taxon>
        <taxon>Vitis</taxon>
    </lineage>
</organism>
<proteinExistence type="predicted"/>
<sequence length="940" mass="108615">MAESAVSFLLSRLETLVQQEVHLLRGVWGDFDYMKGELQRISAFLRVADTMGENEDEIKTWVEQVRDVAYDTEDVLKEFMIHIIHGHADGFHGFLRKIFCCIKNREIRHQIASEMQRITSKVRDISEGHQRYCYKLNISGQGSGTTAENDTWYYPRGDALLLEEDELVGIEEPKRQLIRWLFHGDDPSLKVVSVVGMGGLGKTTLVKKVYDDSEVKLHFQAHAWITVSQSFKIKELLKDMIQELFNELKQPIPQGVETMNVNRLKEDIKALLCQRRYLLVLDDVWSIEAWQAVKYAFPNNNCGSRVMITTRNAELKAISRRHMTYYLKPLSPEQSWDLFCMKTFEDRCPQHLEELSRSILQRCEGLPLAIVAISGVLSTKTTSEIHEWDQINRCIGAELEDNRNLRSIERILSLSYDDLPYYLKSCFLYLSIFPEDHLIEPMRLIRLWIAEGFVKVVQGKKPEEVAEGYLNELFARSLIQVAETTCNGKVKMCRIHDLLRQIIISKSRSQNFAVIYKEENVSWPEKVRRLSAHNTLQNVPHDKSFSHLRSLLMFDMVGSLSKSSIYRFLSGGFRLLSVLDLQAAPLEIFPDEVVRQFHLRYLSLRNTRVKKLPKSIGKLRLLETLDLKHTRVAKLPVEILKLQQLRHLLVYRYEIESYAPFHSKFGFGALAGIASLQSLQKLCFVKANKGGGVIVKELGSLNQLRRLGVLKLRKEDGIPLCSSIERLSNLRSLSLTSIKEDEIIDLQHISSPPQFLQRLYLTGRLEKLPQWMASLHGLVRVFLKWSRLKDDPLETLQHLPNLVHLEFLQVYGGEILCFKAQGFQKLNLLGLDKLEGLRTVIVEDGAMPYLEKLIIRRCKLLEKVPIGIELLDNLKVLEFSDMPHESMETIRSRVQGEDHQKVAHIPKVYFTCWMNDCWVRYPLEGETENETSLQPAVRYK</sequence>
<evidence type="ECO:0000259" key="6">
    <source>
        <dbReference type="Pfam" id="PF23559"/>
    </source>
</evidence>
<protein>
    <recommendedName>
        <fullName evidence="10">Disease resistance protein RPM1-like</fullName>
    </recommendedName>
</protein>
<evidence type="ECO:0000256" key="2">
    <source>
        <dbReference type="ARBA" id="ARBA00022741"/>
    </source>
</evidence>